<evidence type="ECO:0000256" key="7">
    <source>
        <dbReference type="HAMAP-Rule" id="MF_02090"/>
    </source>
</evidence>
<accession>A0A9D1IFY8</accession>
<comment type="similarity">
    <text evidence="2 7 8">In the C-terminal section; belongs to the NAD synthetase family.</text>
</comment>
<feature type="binding site" evidence="7">
    <location>
        <position position="200"/>
    </location>
    <ligand>
        <name>L-glutamine</name>
        <dbReference type="ChEBI" id="CHEBI:58359"/>
    </ligand>
</feature>
<keyword evidence="4 7" id="KW-0547">Nucleotide-binding</keyword>
<dbReference type="PANTHER" id="PTHR23090">
    <property type="entry name" value="NH 3 /GLUTAMINE-DEPENDENT NAD + SYNTHETASE"/>
    <property type="match status" value="1"/>
</dbReference>
<dbReference type="PIRSF" id="PIRSF006630">
    <property type="entry name" value="NADS_GAT"/>
    <property type="match status" value="1"/>
</dbReference>
<dbReference type="EC" id="6.3.5.1" evidence="7 8"/>
<feature type="binding site" evidence="7">
    <location>
        <begin position="354"/>
        <end position="361"/>
    </location>
    <ligand>
        <name>ATP</name>
        <dbReference type="ChEBI" id="CHEBI:30616"/>
    </ligand>
</feature>
<dbReference type="InterPro" id="IPR041856">
    <property type="entry name" value="NAD+_synth_C"/>
</dbReference>
<feature type="binding site" evidence="7">
    <location>
        <position position="121"/>
    </location>
    <ligand>
        <name>L-glutamine</name>
        <dbReference type="ChEBI" id="CHEBI:58359"/>
    </ligand>
</feature>
<dbReference type="SUPFAM" id="SSF52402">
    <property type="entry name" value="Adenine nucleotide alpha hydrolases-like"/>
    <property type="match status" value="1"/>
</dbReference>
<evidence type="ECO:0000313" key="11">
    <source>
        <dbReference type="EMBL" id="HIU35347.1"/>
    </source>
</evidence>
<dbReference type="Gene3D" id="3.60.110.10">
    <property type="entry name" value="Carbon-nitrogen hydrolase"/>
    <property type="match status" value="1"/>
</dbReference>
<dbReference type="HAMAP" id="MF_02090">
    <property type="entry name" value="NadE_glutamine_dep"/>
    <property type="match status" value="1"/>
</dbReference>
<feature type="binding site" evidence="7">
    <location>
        <position position="464"/>
    </location>
    <ligand>
        <name>ATP</name>
        <dbReference type="ChEBI" id="CHEBI:30616"/>
    </ligand>
</feature>
<reference evidence="11" key="1">
    <citation type="submission" date="2020-10" db="EMBL/GenBank/DDBJ databases">
        <authorList>
            <person name="Gilroy R."/>
        </authorList>
    </citation>
    <scope>NUCLEOTIDE SEQUENCE</scope>
    <source>
        <strain evidence="11">ChiGjej1B1-19959</strain>
    </source>
</reference>
<comment type="catalytic activity">
    <reaction evidence="7 8">
        <text>deamido-NAD(+) + L-glutamine + ATP + H2O = L-glutamate + AMP + diphosphate + NAD(+) + H(+)</text>
        <dbReference type="Rhea" id="RHEA:24384"/>
        <dbReference type="ChEBI" id="CHEBI:15377"/>
        <dbReference type="ChEBI" id="CHEBI:15378"/>
        <dbReference type="ChEBI" id="CHEBI:29985"/>
        <dbReference type="ChEBI" id="CHEBI:30616"/>
        <dbReference type="ChEBI" id="CHEBI:33019"/>
        <dbReference type="ChEBI" id="CHEBI:57540"/>
        <dbReference type="ChEBI" id="CHEBI:58359"/>
        <dbReference type="ChEBI" id="CHEBI:58437"/>
        <dbReference type="ChEBI" id="CHEBI:456215"/>
        <dbReference type="EC" id="6.3.5.1"/>
    </reaction>
</comment>
<dbReference type="CDD" id="cd00553">
    <property type="entry name" value="NAD_synthase"/>
    <property type="match status" value="1"/>
</dbReference>
<dbReference type="CDD" id="cd07570">
    <property type="entry name" value="GAT_Gln-NAD-synth"/>
    <property type="match status" value="1"/>
</dbReference>
<evidence type="ECO:0000256" key="8">
    <source>
        <dbReference type="PIRNR" id="PIRNR006630"/>
    </source>
</evidence>
<dbReference type="GO" id="GO:0009435">
    <property type="term" value="P:NAD+ biosynthetic process"/>
    <property type="evidence" value="ECO:0007669"/>
    <property type="project" value="UniProtKB-UniRule"/>
</dbReference>
<feature type="binding site" evidence="7">
    <location>
        <position position="469"/>
    </location>
    <ligand>
        <name>deamido-NAD(+)</name>
        <dbReference type="ChEBI" id="CHEBI:58437"/>
        <note>ligand shared between two neighboring subunits</note>
    </ligand>
</feature>
<dbReference type="InterPro" id="IPR014729">
    <property type="entry name" value="Rossmann-like_a/b/a_fold"/>
</dbReference>
<dbReference type="NCBIfam" id="NF002730">
    <property type="entry name" value="PRK02628.1"/>
    <property type="match status" value="1"/>
</dbReference>
<organism evidence="11 12">
    <name type="scientific">Candidatus Fimenecus excrementigallinarum</name>
    <dbReference type="NCBI Taxonomy" id="2840816"/>
    <lineage>
        <taxon>Bacteria</taxon>
        <taxon>Bacillati</taxon>
        <taxon>Bacillota</taxon>
        <taxon>Clostridia</taxon>
        <taxon>Candidatus Fimenecus</taxon>
    </lineage>
</organism>
<dbReference type="Proteomes" id="UP000824071">
    <property type="component" value="Unassembled WGS sequence"/>
</dbReference>
<dbReference type="GO" id="GO:0008795">
    <property type="term" value="F:NAD+ synthase activity"/>
    <property type="evidence" value="ECO:0007669"/>
    <property type="project" value="UniProtKB-UniRule"/>
</dbReference>
<dbReference type="InterPro" id="IPR003694">
    <property type="entry name" value="NAD_synthase"/>
</dbReference>
<evidence type="ECO:0000313" key="12">
    <source>
        <dbReference type="Proteomes" id="UP000824071"/>
    </source>
</evidence>
<dbReference type="SUPFAM" id="SSF56317">
    <property type="entry name" value="Carbon-nitrogen hydrolase"/>
    <property type="match status" value="1"/>
</dbReference>
<dbReference type="InterPro" id="IPR036526">
    <property type="entry name" value="C-N_Hydrolase_sf"/>
</dbReference>
<evidence type="ECO:0000256" key="9">
    <source>
        <dbReference type="RuleBase" id="RU003811"/>
    </source>
</evidence>
<evidence type="ECO:0000259" key="10">
    <source>
        <dbReference type="PROSITE" id="PS50263"/>
    </source>
</evidence>
<comment type="caution">
    <text evidence="11">The sequence shown here is derived from an EMBL/GenBank/DDBJ whole genome shotgun (WGS) entry which is preliminary data.</text>
</comment>
<feature type="binding site" evidence="7">
    <location>
        <begin position="474"/>
        <end position="477"/>
    </location>
    <ligand>
        <name>deamido-NAD(+)</name>
        <dbReference type="ChEBI" id="CHEBI:58437"/>
        <note>ligand shared between two neighboring subunits</note>
    </ligand>
</feature>
<feature type="binding site" evidence="7">
    <location>
        <position position="194"/>
    </location>
    <ligand>
        <name>L-glutamine</name>
        <dbReference type="ChEBI" id="CHEBI:58359"/>
    </ligand>
</feature>
<proteinExistence type="inferred from homology"/>
<reference evidence="11" key="2">
    <citation type="journal article" date="2021" name="PeerJ">
        <title>Extensive microbial diversity within the chicken gut microbiome revealed by metagenomics and culture.</title>
        <authorList>
            <person name="Gilroy R."/>
            <person name="Ravi A."/>
            <person name="Getino M."/>
            <person name="Pursley I."/>
            <person name="Horton D.L."/>
            <person name="Alikhan N.F."/>
            <person name="Baker D."/>
            <person name="Gharbi K."/>
            <person name="Hall N."/>
            <person name="Watson M."/>
            <person name="Adriaenssens E.M."/>
            <person name="Foster-Nyarko E."/>
            <person name="Jarju S."/>
            <person name="Secka A."/>
            <person name="Antonio M."/>
            <person name="Oren A."/>
            <person name="Chaudhuri R.R."/>
            <person name="La Ragione R."/>
            <person name="Hildebrand F."/>
            <person name="Pallen M.J."/>
        </authorList>
    </citation>
    <scope>NUCLEOTIDE SEQUENCE</scope>
    <source>
        <strain evidence="11">ChiGjej1B1-19959</strain>
    </source>
</reference>
<dbReference type="InterPro" id="IPR003010">
    <property type="entry name" value="C-N_Hydrolase"/>
</dbReference>
<dbReference type="PANTHER" id="PTHR23090:SF9">
    <property type="entry name" value="GLUTAMINE-DEPENDENT NAD(+) SYNTHETASE"/>
    <property type="match status" value="1"/>
</dbReference>
<dbReference type="Pfam" id="PF00795">
    <property type="entry name" value="CN_hydrolase"/>
    <property type="match status" value="1"/>
</dbReference>
<protein>
    <recommendedName>
        <fullName evidence="7 8">Glutamine-dependent NAD(+) synthetase</fullName>
        <ecNumber evidence="7 8">6.3.5.1</ecNumber>
    </recommendedName>
    <alternativeName>
        <fullName evidence="7 8">NAD(+) synthase [glutamine-hydrolyzing]</fullName>
    </alternativeName>
</protein>
<dbReference type="GO" id="GO:0004359">
    <property type="term" value="F:glutaminase activity"/>
    <property type="evidence" value="ECO:0007669"/>
    <property type="project" value="InterPro"/>
</dbReference>
<evidence type="ECO:0000256" key="6">
    <source>
        <dbReference type="ARBA" id="ARBA00023027"/>
    </source>
</evidence>
<dbReference type="Pfam" id="PF02540">
    <property type="entry name" value="NAD_synthase"/>
    <property type="match status" value="1"/>
</dbReference>
<dbReference type="AlphaFoldDB" id="A0A9D1IFY8"/>
<dbReference type="InterPro" id="IPR022310">
    <property type="entry name" value="NAD/GMP_synthase"/>
</dbReference>
<gene>
    <name evidence="7" type="primary">nadE</name>
    <name evidence="11" type="ORF">IAC53_01900</name>
</gene>
<sequence>MNSGFLKAEAVSPRVTVGGVRQNLKQALAALANARARHVGLLVFPELYLSAYTCGDLFLQQTLLDACEDALSELTAATADSEIVVCIGLPLLYRGRLYNCAAVLQNGAVLAVIPKTYLPNYNEYYEKRWFASGDGVRGELCLHGQSVPFGQTLIRLSDTVTLGVELCEDLWVPNAPSTALCLAGANVIANLSASNEAVTKDAYRKNLIAMQSAKAFCAYVYASAGVGESTTDLVFSGACTIAENGALLAEGERFAFDGSRAAADIDLDRLASERRRDGSFGDCAAHAPVLPAVCARVPLPSTPPEFVERVFPKYPFVPADEREKDARCREILSIQSHALAKRMAHTGAKCAVVGISGGLDSTLTLLVCARSLQILGLPAERLLCVTMPGFGTTDRTYNNACALVQAFGAQLLEIPIREAAMQHMRDIGHDPAVRDVTYENTQARERTQILMDLANKHGGLLVGTGDLSELALGWCTYNADHMSMYGVNCGVPKTLVRHLVENEAEHLPAHAAAILRDILETPVSPELLPPDEQGNIQQKTEETLGPYAVHDFFLYHFLRFGTRPQKLLFLAARTFREYTPEQLEAWLRLFLRRFFSNQFKRSCLPDGPKVGSVSLSPRGDWRMPSDADCAEWLDF</sequence>
<evidence type="ECO:0000256" key="5">
    <source>
        <dbReference type="ARBA" id="ARBA00022840"/>
    </source>
</evidence>
<keyword evidence="3 7" id="KW-0436">Ligase</keyword>
<feature type="active site" description="Proton acceptor; for glutaminase activity" evidence="7">
    <location>
        <position position="46"/>
    </location>
</feature>
<dbReference type="PROSITE" id="PS50263">
    <property type="entry name" value="CN_HYDROLASE"/>
    <property type="match status" value="1"/>
</dbReference>
<evidence type="ECO:0000256" key="2">
    <source>
        <dbReference type="ARBA" id="ARBA00007145"/>
    </source>
</evidence>
<keyword evidence="5 7" id="KW-0067">ATP-binding</keyword>
<feature type="domain" description="CN hydrolase" evidence="10">
    <location>
        <begin position="6"/>
        <end position="267"/>
    </location>
</feature>
<dbReference type="GO" id="GO:0005524">
    <property type="term" value="F:ATP binding"/>
    <property type="evidence" value="ECO:0007669"/>
    <property type="project" value="UniProtKB-UniRule"/>
</dbReference>
<feature type="active site" description="For glutaminase activity" evidence="7">
    <location>
        <position position="115"/>
    </location>
</feature>
<comment type="pathway">
    <text evidence="1 7 8">Cofactor biosynthesis; NAD(+) biosynthesis; NAD(+) from deamido-NAD(+) (L-Gln route): step 1/1.</text>
</comment>
<comment type="similarity">
    <text evidence="9">Belongs to the NAD synthetase family.</text>
</comment>
<evidence type="ECO:0000256" key="4">
    <source>
        <dbReference type="ARBA" id="ARBA00022741"/>
    </source>
</evidence>
<feature type="binding site" evidence="7">
    <location>
        <position position="600"/>
    </location>
    <ligand>
        <name>deamido-NAD(+)</name>
        <dbReference type="ChEBI" id="CHEBI:58437"/>
        <note>ligand shared between two neighboring subunits</note>
    </ligand>
</feature>
<feature type="active site" description="Nucleophile; for glutaminase activity" evidence="7">
    <location>
        <position position="167"/>
    </location>
</feature>
<dbReference type="GO" id="GO:0005737">
    <property type="term" value="C:cytoplasm"/>
    <property type="evidence" value="ECO:0007669"/>
    <property type="project" value="InterPro"/>
</dbReference>
<keyword evidence="6 7" id="KW-0520">NAD</keyword>
<feature type="binding site" evidence="7">
    <location>
        <position position="440"/>
    </location>
    <ligand>
        <name>deamido-NAD(+)</name>
        <dbReference type="ChEBI" id="CHEBI:58437"/>
        <note>ligand shared between two neighboring subunits</note>
    </ligand>
</feature>
<dbReference type="EMBL" id="DVMW01000018">
    <property type="protein sequence ID" value="HIU35347.1"/>
    <property type="molecule type" value="Genomic_DNA"/>
</dbReference>
<evidence type="ECO:0000256" key="3">
    <source>
        <dbReference type="ARBA" id="ARBA00022598"/>
    </source>
</evidence>
<name>A0A9D1IFY8_9FIRM</name>
<dbReference type="Gene3D" id="1.10.10.1140">
    <property type="entry name" value="Glutamine-dependent NAD+ synthetase, C-terminal domain"/>
    <property type="match status" value="1"/>
</dbReference>
<dbReference type="NCBIfam" id="TIGR00552">
    <property type="entry name" value="nadE"/>
    <property type="match status" value="1"/>
</dbReference>
<evidence type="ECO:0000256" key="1">
    <source>
        <dbReference type="ARBA" id="ARBA00005188"/>
    </source>
</evidence>
<dbReference type="InterPro" id="IPR014445">
    <property type="entry name" value="Gln-dep_NAD_synthase"/>
</dbReference>
<dbReference type="Gene3D" id="3.40.50.620">
    <property type="entry name" value="HUPs"/>
    <property type="match status" value="1"/>
</dbReference>
<comment type="function">
    <text evidence="7">Catalyzes the ATP-dependent amidation of deamido-NAD to form NAD. Uses L-glutamine as a nitrogen source.</text>
</comment>
<dbReference type="GO" id="GO:0003952">
    <property type="term" value="F:NAD+ synthase (glutamine-hydrolyzing) activity"/>
    <property type="evidence" value="ECO:0007669"/>
    <property type="project" value="UniProtKB-UniRule"/>
</dbReference>